<feature type="region of interest" description="Disordered" evidence="1">
    <location>
        <begin position="447"/>
        <end position="466"/>
    </location>
</feature>
<feature type="compositionally biased region" description="Gly residues" evidence="1">
    <location>
        <begin position="453"/>
        <end position="463"/>
    </location>
</feature>
<dbReference type="GO" id="GO:1902716">
    <property type="term" value="C:cell cortex of growing cell tip"/>
    <property type="evidence" value="ECO:0007669"/>
    <property type="project" value="TreeGrafter"/>
</dbReference>
<reference evidence="2 3" key="1">
    <citation type="journal article" date="2019" name="Mol. Biol. Evol.">
        <title>Blast fungal genomes show frequent chromosomal changes, gene gains and losses, and effector gene turnover.</title>
        <authorList>
            <person name="Gomez Luciano L.B."/>
            <person name="Jason Tsai I."/>
            <person name="Chuma I."/>
            <person name="Tosa Y."/>
            <person name="Chen Y.H."/>
            <person name="Li J.Y."/>
            <person name="Li M.Y."/>
            <person name="Jade Lu M.Y."/>
            <person name="Nakayashiki H."/>
            <person name="Li W.H."/>
        </authorList>
    </citation>
    <scope>NUCLEOTIDE SEQUENCE [LARGE SCALE GENOMIC DNA]</scope>
    <source>
        <strain evidence="2">MZ5-1-6</strain>
    </source>
</reference>
<feature type="region of interest" description="Disordered" evidence="1">
    <location>
        <begin position="723"/>
        <end position="767"/>
    </location>
</feature>
<evidence type="ECO:0000313" key="3">
    <source>
        <dbReference type="Proteomes" id="UP000294847"/>
    </source>
</evidence>
<dbReference type="InterPro" id="IPR039892">
    <property type="entry name" value="Spa2/Sph1"/>
</dbReference>
<dbReference type="Pfam" id="PF23742">
    <property type="entry name" value="VBS_C3G9"/>
    <property type="match status" value="1"/>
</dbReference>
<protein>
    <submittedName>
        <fullName evidence="2">Uncharacterized protein</fullName>
    </submittedName>
</protein>
<feature type="compositionally biased region" description="Pro residues" evidence="1">
    <location>
        <begin position="277"/>
        <end position="286"/>
    </location>
</feature>
<feature type="compositionally biased region" description="Polar residues" evidence="1">
    <location>
        <begin position="228"/>
        <end position="243"/>
    </location>
</feature>
<dbReference type="SMART" id="SM00555">
    <property type="entry name" value="GIT"/>
    <property type="match status" value="2"/>
</dbReference>
<feature type="compositionally biased region" description="Polar residues" evidence="1">
    <location>
        <begin position="742"/>
        <end position="757"/>
    </location>
</feature>
<feature type="compositionally biased region" description="Basic and acidic residues" evidence="1">
    <location>
        <begin position="95"/>
        <end position="104"/>
    </location>
</feature>
<proteinExistence type="predicted"/>
<feature type="region of interest" description="Disordered" evidence="1">
    <location>
        <begin position="218"/>
        <end position="352"/>
    </location>
</feature>
<gene>
    <name evidence="2" type="ORF">PoMZ_07340</name>
</gene>
<dbReference type="Pfam" id="PF08518">
    <property type="entry name" value="GIT_SHD"/>
    <property type="match status" value="2"/>
</dbReference>
<feature type="region of interest" description="Disordered" evidence="1">
    <location>
        <begin position="120"/>
        <end position="140"/>
    </location>
</feature>
<dbReference type="EMBL" id="CP034207">
    <property type="protein sequence ID" value="QBZ60399.1"/>
    <property type="molecule type" value="Genomic_DNA"/>
</dbReference>
<dbReference type="PANTHER" id="PTHR21601">
    <property type="entry name" value="SPA2 PROTEIN"/>
    <property type="match status" value="1"/>
</dbReference>
<dbReference type="Proteomes" id="UP000294847">
    <property type="component" value="Chromosome 4"/>
</dbReference>
<feature type="compositionally biased region" description="Polar residues" evidence="1">
    <location>
        <begin position="335"/>
        <end position="346"/>
    </location>
</feature>
<organism evidence="2 3">
    <name type="scientific">Pyricularia oryzae</name>
    <name type="common">Rice blast fungus</name>
    <name type="synonym">Magnaporthe oryzae</name>
    <dbReference type="NCBI Taxonomy" id="318829"/>
    <lineage>
        <taxon>Eukaryota</taxon>
        <taxon>Fungi</taxon>
        <taxon>Dikarya</taxon>
        <taxon>Ascomycota</taxon>
        <taxon>Pezizomycotina</taxon>
        <taxon>Sordariomycetes</taxon>
        <taxon>Sordariomycetidae</taxon>
        <taxon>Magnaporthales</taxon>
        <taxon>Pyriculariaceae</taxon>
        <taxon>Pyricularia</taxon>
    </lineage>
</organism>
<name>A0A4P7NEV2_PYROR</name>
<dbReference type="GO" id="GO:0005826">
    <property type="term" value="C:actomyosin contractile ring"/>
    <property type="evidence" value="ECO:0007669"/>
    <property type="project" value="TreeGrafter"/>
</dbReference>
<dbReference type="InterPro" id="IPR022018">
    <property type="entry name" value="GIT1_C"/>
</dbReference>
<evidence type="ECO:0000256" key="1">
    <source>
        <dbReference type="SAM" id="MobiDB-lite"/>
    </source>
</evidence>
<dbReference type="InterPro" id="IPR013724">
    <property type="entry name" value="GIT_SHD"/>
</dbReference>
<dbReference type="PANTHER" id="PTHR21601:SF0">
    <property type="entry name" value="PROTEIN SPA2-RELATED"/>
    <property type="match status" value="1"/>
</dbReference>
<accession>A0A4P7NEV2</accession>
<sequence length="951" mass="103944">MNAAATRNAPPLSPVSIGGNEPSWNSGYSPPRGVDDIKDGPYPNGRGNPFSPPISGGSIGAMNGFPPGPRSTGGPSPPPSIGRSSQGTNIYARSESGRSVRAPEDSDLVLTEHYNVLKRFLGSTSQNGQPPPPNKARDKLQRLTTVQFLELSTDVYDELNRRFPPQNSEPPPKYLLPRDNFHPKRNQARQKLSSLPAPRFRDLATDVFCELERRIPRVADGEIPRVNSPASMRMSSRSQTPVSGMNGYPPRNPSRARRPSEASSIRSTALNSAYGIPPSPGLPPPGAYDRPMAKQSQSNTIVPVKSTMVEEDDDSPLSPTSPENGDGYGMDGQTRMMNNERSSATSEADRRQLDDYEKQVRDLQAKVDLLENDLKKKEDELEAVQDRERDSATRINVDKKSWDDARLDLENQLADAQDLNDRLKQELDRIRDDHAADARQMREEIDALRQNGTRGGSGGGGAGDAELQRENDDLRRLLREQEQVTEEVQQEAQNLLREMRTLSQQSGAAWEKQTEMERTIEKLEAEAQEWRSRYTKTKTQLRNLKATSMSLTVDDAAKYMRERGFTTENGLVKDFHVTKFQVAIDDLLQRARSDQPDKIMETMKTVVVSVRRIIKDMDDAGNGSEEQRKLKGRIASTANNLITAAKNFAASAGISPVSLIDAAASHLVAAIVELLKTVKIRPTPAGELEDEDDDDMMTPGNNSVGFFSPRSQAPTPLATTKLPAEENLPPPPPFRGFGNRLSADSSAYSPVNSPRESTATDRFGSGGLGINGSNGNINGNMNGDSGKALPPPPSSNGYGANGYGGMAPQRDNAAEDLKIFVEDQTAYLVADIQELVAAIRSDAAIITLRDEIARIAESVDKIVDETSRSSGGPNAFPNLKNLQACRERLLEAGERGQELSDGGMGPPSREWRMWTQTLPPIAFEIARESKELVQSVDRLVLGGPGGGDDFS</sequence>
<feature type="region of interest" description="Disordered" evidence="1">
    <location>
        <begin position="160"/>
        <end position="197"/>
    </location>
</feature>
<dbReference type="InterPro" id="IPR056439">
    <property type="entry name" value="VBS_C3G9"/>
</dbReference>
<evidence type="ECO:0000313" key="2">
    <source>
        <dbReference type="EMBL" id="QBZ60399.1"/>
    </source>
</evidence>
<feature type="region of interest" description="Disordered" evidence="1">
    <location>
        <begin position="1"/>
        <end position="106"/>
    </location>
</feature>
<dbReference type="Pfam" id="PF12205">
    <property type="entry name" value="GIT1_C"/>
    <property type="match status" value="1"/>
</dbReference>
<dbReference type="AlphaFoldDB" id="A0A4P7NEV2"/>
<dbReference type="GO" id="GO:0005078">
    <property type="term" value="F:MAP-kinase scaffold activity"/>
    <property type="evidence" value="ECO:0007669"/>
    <property type="project" value="TreeGrafter"/>
</dbReference>